<gene>
    <name evidence="1" type="primary">MAM33</name>
    <name evidence="1" type="ORF">H4R20_006619</name>
</gene>
<protein>
    <submittedName>
        <fullName evidence="1">Mitochondrial acidic protein mam33</fullName>
    </submittedName>
</protein>
<dbReference type="PANTHER" id="PTHR10826">
    <property type="entry name" value="COMPLEMENT COMPONENT 1"/>
    <property type="match status" value="1"/>
</dbReference>
<evidence type="ECO:0000313" key="2">
    <source>
        <dbReference type="Proteomes" id="UP001140094"/>
    </source>
</evidence>
<dbReference type="Gene3D" id="3.10.280.10">
    <property type="entry name" value="Mitochondrial glycoprotein"/>
    <property type="match status" value="1"/>
</dbReference>
<dbReference type="Pfam" id="PF02330">
    <property type="entry name" value="MAM33"/>
    <property type="match status" value="1"/>
</dbReference>
<dbReference type="EMBL" id="JANBUO010002994">
    <property type="protein sequence ID" value="KAJ2793182.1"/>
    <property type="molecule type" value="Genomic_DNA"/>
</dbReference>
<sequence>MKNLARIIVASGARAVSRNSGRARQSALCCSALGAHPLKGSGAMIRSLSTSPWTRANGSVDNDLSHTLSEEIKYEAAQAAEEGEPEFIQAFSNKTGFKVKTEAGKNIVVLTKQFGNESITVTFDVQEILNVDDPIADISVYRENDQGDTTKEAEKRADDAPEDFPIHFTATFAKPNAPVFYMELESSEGEIGVDHMRFMPDEATATGTDMASEWTRGQAYCGPIFGQLSDDLKENIDAFLSERNIDTALTLFMQDYIEFKEQGEYLTWLQKFKGFIDA</sequence>
<dbReference type="AlphaFoldDB" id="A0A9W8HVI7"/>
<accession>A0A9W8HVI7</accession>
<dbReference type="PANTHER" id="PTHR10826:SF1">
    <property type="entry name" value="COMPLEMENT COMPONENT 1 Q SUBCOMPONENT-BINDING PROTEIN, MITOCHONDRIAL"/>
    <property type="match status" value="1"/>
</dbReference>
<reference evidence="1" key="1">
    <citation type="submission" date="2022-07" db="EMBL/GenBank/DDBJ databases">
        <title>Phylogenomic reconstructions and comparative analyses of Kickxellomycotina fungi.</title>
        <authorList>
            <person name="Reynolds N.K."/>
            <person name="Stajich J.E."/>
            <person name="Barry K."/>
            <person name="Grigoriev I.V."/>
            <person name="Crous P."/>
            <person name="Smith M.E."/>
        </authorList>
    </citation>
    <scope>NUCLEOTIDE SEQUENCE</scope>
    <source>
        <strain evidence="1">NRRL 1565</strain>
    </source>
</reference>
<dbReference type="Proteomes" id="UP001140094">
    <property type="component" value="Unassembled WGS sequence"/>
</dbReference>
<organism evidence="1 2">
    <name type="scientific">Coemansia guatemalensis</name>
    <dbReference type="NCBI Taxonomy" id="2761395"/>
    <lineage>
        <taxon>Eukaryota</taxon>
        <taxon>Fungi</taxon>
        <taxon>Fungi incertae sedis</taxon>
        <taxon>Zoopagomycota</taxon>
        <taxon>Kickxellomycotina</taxon>
        <taxon>Kickxellomycetes</taxon>
        <taxon>Kickxellales</taxon>
        <taxon>Kickxellaceae</taxon>
        <taxon>Coemansia</taxon>
    </lineage>
</organism>
<dbReference type="OrthoDB" id="278212at2759"/>
<proteinExistence type="predicted"/>
<dbReference type="InterPro" id="IPR036561">
    <property type="entry name" value="MAM33_sf"/>
</dbReference>
<dbReference type="GO" id="GO:0042256">
    <property type="term" value="P:cytosolic ribosome assembly"/>
    <property type="evidence" value="ECO:0007669"/>
    <property type="project" value="TreeGrafter"/>
</dbReference>
<dbReference type="GO" id="GO:0005759">
    <property type="term" value="C:mitochondrial matrix"/>
    <property type="evidence" value="ECO:0007669"/>
    <property type="project" value="InterPro"/>
</dbReference>
<evidence type="ECO:0000313" key="1">
    <source>
        <dbReference type="EMBL" id="KAJ2793182.1"/>
    </source>
</evidence>
<name>A0A9W8HVI7_9FUNG</name>
<dbReference type="SUPFAM" id="SSF54529">
    <property type="entry name" value="Mitochondrial glycoprotein MAM33-like"/>
    <property type="match status" value="1"/>
</dbReference>
<comment type="caution">
    <text evidence="1">The sequence shown here is derived from an EMBL/GenBank/DDBJ whole genome shotgun (WGS) entry which is preliminary data.</text>
</comment>
<dbReference type="InterPro" id="IPR003428">
    <property type="entry name" value="MAM33"/>
</dbReference>
<keyword evidence="2" id="KW-1185">Reference proteome</keyword>